<accession>A0AAF0D5D7</accession>
<dbReference type="Proteomes" id="UP001269161">
    <property type="component" value="Segment"/>
</dbReference>
<evidence type="ECO:0000313" key="2">
    <source>
        <dbReference type="EMBL" id="WEU69926.1"/>
    </source>
</evidence>
<keyword evidence="1" id="KW-0472">Membrane</keyword>
<keyword evidence="3" id="KW-1185">Reference proteome</keyword>
<sequence>MININPKYKNFKLYFDEPTHKYTDNFANPYVSTTTFLHNYEPVFNSNYWAEQKAKEGNTSKKVILDNWADITKNACDMGNKYHNHFEDGIRQNSKFFKAVQYLNRNECGVMTTVADLGDINHFVKPLDVAEFREFTKNKYPEIYSVFDFYTERGYKIYSEIGAFLPDYLLSGTIDILFIRDDKFIIGDWKTNRKGIEFSSGYYKKDKTVRPAQETNLWVDKDERLLPPLGNLQKCNGSIYSLQLNMYAMMVHLITGLPCAGLILCHIGVPFILNQYGRPQRFDDGYHIDTTKEEVAKWYKINFLYNEIQLLLADRQRAIEGQLNTQGVLFNTMN</sequence>
<dbReference type="RefSeq" id="YP_011108688.1">
    <property type="nucleotide sequence ID" value="NC_091965.1"/>
</dbReference>
<dbReference type="Gene3D" id="3.90.320.10">
    <property type="match status" value="1"/>
</dbReference>
<dbReference type="EMBL" id="OQ198719">
    <property type="protein sequence ID" value="WEU69926.1"/>
    <property type="molecule type" value="Genomic_DNA"/>
</dbReference>
<dbReference type="InterPro" id="IPR011604">
    <property type="entry name" value="PDDEXK-like_dom_sf"/>
</dbReference>
<reference evidence="2" key="1">
    <citation type="submission" date="2023-01" db="EMBL/GenBank/DDBJ databases">
        <title>New crAssphage isolates infecting Bacteroides cellulosilyticus.</title>
        <authorList>
            <person name="Papudeshi B."/>
            <person name="Vega A.A."/>
            <person name="Souza C."/>
            <person name="Giles S.K."/>
            <person name="Mallawaarachchi V."/>
            <person name="Roach M.J."/>
            <person name="An M."/>
            <person name="Jacobson N."/>
            <person name="McNair K."/>
            <person name="Mora M.F."/>
            <person name="Pastrana K."/>
            <person name="Leigh C."/>
            <person name="Cram C."/>
            <person name="Plewa W.S."/>
            <person name="Grigson S.R."/>
            <person name="Bouras G.S."/>
            <person name="Decewicz P."/>
            <person name="Luque A."/>
            <person name="Droit L."/>
            <person name="Handley S."/>
            <person name="Segall A.M."/>
            <person name="Dinsdale E.A."/>
            <person name="Edwards R.A."/>
        </authorList>
    </citation>
    <scope>NUCLEOTIDE SEQUENCE</scope>
    <source>
        <strain evidence="2">Bc11</strain>
    </source>
</reference>
<keyword evidence="2" id="KW-0269">Exonuclease</keyword>
<organism evidence="2 3">
    <name type="scientific">Caudoviricetes sp. 'Rudgehvirus jaberico'</name>
    <dbReference type="NCBI Taxonomy" id="3028515"/>
    <lineage>
        <taxon>Viruses</taxon>
        <taxon>Duplodnaviria</taxon>
        <taxon>Heunggongvirae</taxon>
        <taxon>Uroviricota</taxon>
        <taxon>Caudoviricetes</taxon>
        <taxon>Crassvirales</taxon>
        <taxon>Intestiviridae</taxon>
        <taxon>Crudevirinae</taxon>
    </lineage>
</organism>
<proteinExistence type="predicted"/>
<feature type="transmembrane region" description="Helical" evidence="1">
    <location>
        <begin position="246"/>
        <end position="273"/>
    </location>
</feature>
<keyword evidence="1" id="KW-1133">Transmembrane helix</keyword>
<evidence type="ECO:0000256" key="1">
    <source>
        <dbReference type="SAM" id="Phobius"/>
    </source>
</evidence>
<name>A0AAF0D5D7_9CAUD</name>
<keyword evidence="2" id="KW-0540">Nuclease</keyword>
<keyword evidence="1" id="KW-0812">Transmembrane</keyword>
<dbReference type="GO" id="GO:0004527">
    <property type="term" value="F:exonuclease activity"/>
    <property type="evidence" value="ECO:0007669"/>
    <property type="project" value="UniProtKB-KW"/>
</dbReference>
<evidence type="ECO:0000313" key="3">
    <source>
        <dbReference type="Proteomes" id="UP001269161"/>
    </source>
</evidence>
<keyword evidence="2" id="KW-0378">Hydrolase</keyword>
<protein>
    <submittedName>
        <fullName evidence="2">PD-(D/E)XK superfamily exonuclease</fullName>
    </submittedName>
</protein>